<feature type="domain" description="General secretion pathway GspH" evidence="12">
    <location>
        <begin position="44"/>
        <end position="163"/>
    </location>
</feature>
<keyword evidence="7 11" id="KW-1133">Transmembrane helix</keyword>
<keyword evidence="14" id="KW-1185">Reference proteome</keyword>
<comment type="subcellular location">
    <subcellularLocation>
        <location evidence="1">Cell inner membrane</location>
        <topology evidence="1">Single-pass membrane protein</topology>
    </subcellularLocation>
</comment>
<evidence type="ECO:0000256" key="4">
    <source>
        <dbReference type="ARBA" id="ARBA00022481"/>
    </source>
</evidence>
<sequence>MREKLMAGFTLVEFMTVLAIAAIFTTLVVPGYKAVIQNNKVVSATNKLSASLQTARMEAIKRGITVAVCPTANAAFNACGTNSQWANGWIVFLDADKDNTIDSSSDLIKVSQEFADDAQITSSSSIVSYDSSGFVTSGATSFSLKTTGCTGNNARIVSVSSSGRVSIAVAACN</sequence>
<dbReference type="EMBL" id="BMOB01000001">
    <property type="protein sequence ID" value="GGI77812.1"/>
    <property type="molecule type" value="Genomic_DNA"/>
</dbReference>
<dbReference type="GO" id="GO:0005886">
    <property type="term" value="C:plasma membrane"/>
    <property type="evidence" value="ECO:0007669"/>
    <property type="project" value="UniProtKB-SubCell"/>
</dbReference>
<evidence type="ECO:0000256" key="2">
    <source>
        <dbReference type="ARBA" id="ARBA00021549"/>
    </source>
</evidence>
<evidence type="ECO:0000256" key="5">
    <source>
        <dbReference type="ARBA" id="ARBA00022519"/>
    </source>
</evidence>
<dbReference type="InterPro" id="IPR045584">
    <property type="entry name" value="Pilin-like"/>
</dbReference>
<evidence type="ECO:0000256" key="7">
    <source>
        <dbReference type="ARBA" id="ARBA00022989"/>
    </source>
</evidence>
<evidence type="ECO:0000259" key="12">
    <source>
        <dbReference type="Pfam" id="PF12019"/>
    </source>
</evidence>
<reference evidence="13" key="2">
    <citation type="submission" date="2020-09" db="EMBL/GenBank/DDBJ databases">
        <authorList>
            <person name="Sun Q."/>
            <person name="Ohkuma M."/>
        </authorList>
    </citation>
    <scope>NUCLEOTIDE SEQUENCE</scope>
    <source>
        <strain evidence="13">JCM 13919</strain>
    </source>
</reference>
<keyword evidence="5" id="KW-0997">Cell inner membrane</keyword>
<keyword evidence="8 11" id="KW-0472">Membrane</keyword>
<reference evidence="13" key="1">
    <citation type="journal article" date="2014" name="Int. J. Syst. Evol. Microbiol.">
        <title>Complete genome sequence of Corynebacterium casei LMG S-19264T (=DSM 44701T), isolated from a smear-ripened cheese.</title>
        <authorList>
            <consortium name="US DOE Joint Genome Institute (JGI-PGF)"/>
            <person name="Walter F."/>
            <person name="Albersmeier A."/>
            <person name="Kalinowski J."/>
            <person name="Ruckert C."/>
        </authorList>
    </citation>
    <scope>NUCLEOTIDE SEQUENCE</scope>
    <source>
        <strain evidence="13">JCM 13919</strain>
    </source>
</reference>
<evidence type="ECO:0000256" key="1">
    <source>
        <dbReference type="ARBA" id="ARBA00004377"/>
    </source>
</evidence>
<name>A0A917JP34_9GAMM</name>
<protein>
    <recommendedName>
        <fullName evidence="2">Type II secretion system protein H</fullName>
    </recommendedName>
    <alternativeName>
        <fullName evidence="10">General secretion pathway protein H</fullName>
    </alternativeName>
</protein>
<dbReference type="GO" id="GO:0015628">
    <property type="term" value="P:protein secretion by the type II secretion system"/>
    <property type="evidence" value="ECO:0007669"/>
    <property type="project" value="InterPro"/>
</dbReference>
<keyword evidence="6 11" id="KW-0812">Transmembrane</keyword>
<evidence type="ECO:0000256" key="6">
    <source>
        <dbReference type="ARBA" id="ARBA00022692"/>
    </source>
</evidence>
<evidence type="ECO:0000256" key="3">
    <source>
        <dbReference type="ARBA" id="ARBA00022475"/>
    </source>
</evidence>
<dbReference type="Gene3D" id="3.55.40.10">
    <property type="entry name" value="minor pseudopilin epsh domain"/>
    <property type="match status" value="1"/>
</dbReference>
<dbReference type="PROSITE" id="PS00409">
    <property type="entry name" value="PROKAR_NTER_METHYL"/>
    <property type="match status" value="1"/>
</dbReference>
<proteinExistence type="inferred from homology"/>
<evidence type="ECO:0000256" key="11">
    <source>
        <dbReference type="SAM" id="Phobius"/>
    </source>
</evidence>
<evidence type="ECO:0000313" key="13">
    <source>
        <dbReference type="EMBL" id="GGI77812.1"/>
    </source>
</evidence>
<dbReference type="RefSeq" id="WP_131775541.1">
    <property type="nucleotide sequence ID" value="NZ_BMOB01000001.1"/>
</dbReference>
<comment type="caution">
    <text evidence="13">The sequence shown here is derived from an EMBL/GenBank/DDBJ whole genome shotgun (WGS) entry which is preliminary data.</text>
</comment>
<dbReference type="NCBIfam" id="TIGR02532">
    <property type="entry name" value="IV_pilin_GFxxxE"/>
    <property type="match status" value="1"/>
</dbReference>
<dbReference type="AlphaFoldDB" id="A0A917JP34"/>
<gene>
    <name evidence="13" type="ORF">GCM10007966_03070</name>
</gene>
<dbReference type="GO" id="GO:0015627">
    <property type="term" value="C:type II protein secretion system complex"/>
    <property type="evidence" value="ECO:0007669"/>
    <property type="project" value="InterPro"/>
</dbReference>
<dbReference type="SUPFAM" id="SSF54523">
    <property type="entry name" value="Pili subunits"/>
    <property type="match status" value="1"/>
</dbReference>
<keyword evidence="4" id="KW-0488">Methylation</keyword>
<evidence type="ECO:0000256" key="9">
    <source>
        <dbReference type="ARBA" id="ARBA00025772"/>
    </source>
</evidence>
<organism evidence="13 14">
    <name type="scientific">Legionella impletisoli</name>
    <dbReference type="NCBI Taxonomy" id="343510"/>
    <lineage>
        <taxon>Bacteria</taxon>
        <taxon>Pseudomonadati</taxon>
        <taxon>Pseudomonadota</taxon>
        <taxon>Gammaproteobacteria</taxon>
        <taxon>Legionellales</taxon>
        <taxon>Legionellaceae</taxon>
        <taxon>Legionella</taxon>
    </lineage>
</organism>
<evidence type="ECO:0000313" key="14">
    <source>
        <dbReference type="Proteomes" id="UP000630149"/>
    </source>
</evidence>
<keyword evidence="3" id="KW-1003">Cell membrane</keyword>
<feature type="transmembrane region" description="Helical" evidence="11">
    <location>
        <begin position="12"/>
        <end position="32"/>
    </location>
</feature>
<evidence type="ECO:0000256" key="10">
    <source>
        <dbReference type="ARBA" id="ARBA00030775"/>
    </source>
</evidence>
<evidence type="ECO:0000256" key="8">
    <source>
        <dbReference type="ARBA" id="ARBA00023136"/>
    </source>
</evidence>
<dbReference type="InterPro" id="IPR012902">
    <property type="entry name" value="N_methyl_site"/>
</dbReference>
<accession>A0A917JP34</accession>
<dbReference type="InterPro" id="IPR022346">
    <property type="entry name" value="T2SS_GspH"/>
</dbReference>
<comment type="similarity">
    <text evidence="9">Belongs to the GSP H family.</text>
</comment>
<dbReference type="Proteomes" id="UP000630149">
    <property type="component" value="Unassembled WGS sequence"/>
</dbReference>
<dbReference type="OrthoDB" id="2313614at2"/>
<dbReference type="Pfam" id="PF12019">
    <property type="entry name" value="GspH"/>
    <property type="match status" value="1"/>
</dbReference>